<gene>
    <name evidence="2" type="ORF">PUN28_002762</name>
</gene>
<protein>
    <submittedName>
        <fullName evidence="2">Uncharacterized protein</fullName>
    </submittedName>
</protein>
<dbReference type="EMBL" id="JADYXP020000002">
    <property type="protein sequence ID" value="KAL0131446.1"/>
    <property type="molecule type" value="Genomic_DNA"/>
</dbReference>
<name>A0AAW2GW94_9HYME</name>
<evidence type="ECO:0000256" key="1">
    <source>
        <dbReference type="SAM" id="MobiDB-lite"/>
    </source>
</evidence>
<evidence type="ECO:0000313" key="3">
    <source>
        <dbReference type="Proteomes" id="UP001430953"/>
    </source>
</evidence>
<comment type="caution">
    <text evidence="2">The sequence shown here is derived from an EMBL/GenBank/DDBJ whole genome shotgun (WGS) entry which is preliminary data.</text>
</comment>
<sequence>MACHYQHASKANRDFGLSLVTSLTHVLVLLCWHESITPRAKPPPPADFTSRPLRPHRGFPERVRDGESCGRSCDTAVSYREKLPYHANPGTSPKHLRFGAMATGHGQWRVARSDKS</sequence>
<keyword evidence="3" id="KW-1185">Reference proteome</keyword>
<evidence type="ECO:0000313" key="2">
    <source>
        <dbReference type="EMBL" id="KAL0131446.1"/>
    </source>
</evidence>
<accession>A0AAW2GW94</accession>
<reference evidence="2 3" key="1">
    <citation type="submission" date="2023-03" db="EMBL/GenBank/DDBJ databases">
        <title>High recombination rates correlate with genetic variation in Cardiocondyla obscurior ants.</title>
        <authorList>
            <person name="Errbii M."/>
        </authorList>
    </citation>
    <scope>NUCLEOTIDE SEQUENCE [LARGE SCALE GENOMIC DNA]</scope>
    <source>
        <strain evidence="2">Alpha-2009</strain>
        <tissue evidence="2">Whole body</tissue>
    </source>
</reference>
<dbReference type="AlphaFoldDB" id="A0AAW2GW94"/>
<organism evidence="2 3">
    <name type="scientific">Cardiocondyla obscurior</name>
    <dbReference type="NCBI Taxonomy" id="286306"/>
    <lineage>
        <taxon>Eukaryota</taxon>
        <taxon>Metazoa</taxon>
        <taxon>Ecdysozoa</taxon>
        <taxon>Arthropoda</taxon>
        <taxon>Hexapoda</taxon>
        <taxon>Insecta</taxon>
        <taxon>Pterygota</taxon>
        <taxon>Neoptera</taxon>
        <taxon>Endopterygota</taxon>
        <taxon>Hymenoptera</taxon>
        <taxon>Apocrita</taxon>
        <taxon>Aculeata</taxon>
        <taxon>Formicoidea</taxon>
        <taxon>Formicidae</taxon>
        <taxon>Myrmicinae</taxon>
        <taxon>Cardiocondyla</taxon>
    </lineage>
</organism>
<feature type="compositionally biased region" description="Basic and acidic residues" evidence="1">
    <location>
        <begin position="58"/>
        <end position="68"/>
    </location>
</feature>
<proteinExistence type="predicted"/>
<feature type="region of interest" description="Disordered" evidence="1">
    <location>
        <begin position="37"/>
        <end position="70"/>
    </location>
</feature>
<dbReference type="Proteomes" id="UP001430953">
    <property type="component" value="Unassembled WGS sequence"/>
</dbReference>